<dbReference type="EMBL" id="HBHW01031924">
    <property type="protein sequence ID" value="CAE0056493.1"/>
    <property type="molecule type" value="Transcribed_RNA"/>
</dbReference>
<evidence type="ECO:0000256" key="3">
    <source>
        <dbReference type="ARBA" id="ARBA00022737"/>
    </source>
</evidence>
<evidence type="ECO:0000256" key="4">
    <source>
        <dbReference type="ARBA" id="ARBA00023212"/>
    </source>
</evidence>
<feature type="region of interest" description="Disordered" evidence="7">
    <location>
        <begin position="245"/>
        <end position="264"/>
    </location>
</feature>
<feature type="repeat" description="HEAT" evidence="6">
    <location>
        <begin position="448"/>
        <end position="485"/>
    </location>
</feature>
<evidence type="ECO:0000313" key="9">
    <source>
        <dbReference type="EMBL" id="CAE0056487.1"/>
    </source>
</evidence>
<dbReference type="InterPro" id="IPR021133">
    <property type="entry name" value="HEAT_type_2"/>
</dbReference>
<feature type="compositionally biased region" description="Basic and acidic residues" evidence="7">
    <location>
        <begin position="650"/>
        <end position="674"/>
    </location>
</feature>
<evidence type="ECO:0000313" key="11">
    <source>
        <dbReference type="EMBL" id="CAE0056490.1"/>
    </source>
</evidence>
<dbReference type="InterPro" id="IPR048491">
    <property type="entry name" value="XMAP215_CLASP_TOG"/>
</dbReference>
<organism evidence="9">
    <name type="scientific">Rhodosorus marinus</name>
    <dbReference type="NCBI Taxonomy" id="101924"/>
    <lineage>
        <taxon>Eukaryota</taxon>
        <taxon>Rhodophyta</taxon>
        <taxon>Stylonematophyceae</taxon>
        <taxon>Stylonematales</taxon>
        <taxon>Stylonemataceae</taxon>
        <taxon>Rhodosorus</taxon>
    </lineage>
</organism>
<feature type="domain" description="TOG" evidence="8">
    <location>
        <begin position="709"/>
        <end position="936"/>
    </location>
</feature>
<keyword evidence="4" id="KW-0206">Cytoskeleton</keyword>
<dbReference type="InterPro" id="IPR034085">
    <property type="entry name" value="TOG"/>
</dbReference>
<feature type="domain" description="TOG" evidence="8">
    <location>
        <begin position="272"/>
        <end position="512"/>
    </location>
</feature>
<dbReference type="EMBL" id="HBHW01031918">
    <property type="protein sequence ID" value="CAE0056487.1"/>
    <property type="molecule type" value="Transcribed_RNA"/>
</dbReference>
<comment type="similarity">
    <text evidence="5">Belongs to the TOG/XMAP215 family.</text>
</comment>
<evidence type="ECO:0000313" key="12">
    <source>
        <dbReference type="EMBL" id="CAE0056493.1"/>
    </source>
</evidence>
<name>A0A7S2ZZ94_9RHOD</name>
<dbReference type="GO" id="GO:0046785">
    <property type="term" value="P:microtubule polymerization"/>
    <property type="evidence" value="ECO:0007669"/>
    <property type="project" value="InterPro"/>
</dbReference>
<sequence>MGEEERAVEPADGGYGDVSVEARLVHKNWKVREQAYVELRKLIENCTEEDGKDLLLSRFSPHLPDIVRDSNAAAQLAAMDASIGFVKAAPPALSDEITLRLAQSVVESAFNVRKINQERAQMLCTELMETGARGSAVEAFCLYGILHKVPKISSTSIRLVRDGLSRHGPDEMPLQLMAKTCSQVQSSASGEIRSEGKALTMELQTYLQDKELSSISSFPTSDMMDGIKGPEALCGTSVTPSCARKGMSTQSAGHDDISQRSVSKTKREGANSLAGLLVEVSGSEAAWVEALESASWSTRKRALERLDQALQSSHLRLDSLAEPPMFSHLADILEKDINLSVVRAASQALRSLAKILGRNFNEGIAVGLSKSLLSRLREQHRVTGEQLLATLQSLVDNECLSLDSCLNAIRINLSSRIVLVRYRTLSWLEVHARHPSSRERFGGCLSEICELLVCAVDDASQDVRRAAIRTLVALDSAFGASTTKSALAGLDGRMARVVEELRLDYNNNEKDETSGREFEQVQNPLLDHRLAHSKREDPGTENCGHKDMSRSLRQPAGQANTPSAARGTEINGTNNDERSFPARQNPTIDHRVARSKREDSGKENCEYKDKSRSLRQPAGQANTPSAARGTEINGTNNDERPFPARQNPTLDHRLARSEREDSGTESCGYKDKTRSLRQPAGQANTPSAARGREINGTNDDERSFLASVPASDMEKELFGAIQQLRSSNWRNRVRAIGVIRSDSRFRNSSHLSRDCSTAVVTTLIDRVGDTNKNIVCQALHTLEDFLISNEDLFVAHMPQALRPVLLAMADVHKPVKQSAKECLRRLSENFGTSRITKALESSPSSNNDFVRETFLFWIMDMLAGDADISGSDILDLVRFTSKCLGSESQQLRLAAEELLRKLEDRQTPVVSKSTNSCSSDLCKSQDLARSGVRGPSDQVNERLSPSDNGHVVQEYATPEKHMLLSTSMSERREGMDGRTTTALLVDTPKRMLRILDPGSDEAFVGDTPRLKTHEKENVSDHVDSCLWSLVQISEALNQSQFSIRASGAKLAARLIKEESFTPDAKSALGRVIRLLVISFRKVVDAAAGTGCRERARELKHHLQALLLLFGKDDLSSTIDVRTLFLISSEVLRAMPVERVDKMHNGGEKIQKGLSVLMRRILEKSNQTRMFHVLLNWLNNFVTNLECGTIPSQSISSSMRTCVKCLIKLTQRNFEGVHKPSLLRDAHVFLALHDRSSSNSPSADALLPLQCVRAILNELIKLEGERVYGLLHQVPTETKPPILAEISTLLRKQGLREGCGRKDGERTVVQESAKSSLPPARSPRPSPEKSAEVLNSRLSVILKKINSLGSVDEGLENLCEFAVENQRRGLTSSLKQMSPSARDLLSAKIAELGVRFDAASAQNAALDVSQLFPFHHDRMETSAHHAQTRDLRAKLPTADGMRPASFVVQRKGRPGRVSGRTGSFFALDNTYFTETH</sequence>
<feature type="compositionally biased region" description="Basic and acidic residues" evidence="7">
    <location>
        <begin position="531"/>
        <end position="550"/>
    </location>
</feature>
<dbReference type="InterPro" id="IPR045110">
    <property type="entry name" value="XMAP215"/>
</dbReference>
<dbReference type="GO" id="GO:0005856">
    <property type="term" value="C:cytoskeleton"/>
    <property type="evidence" value="ECO:0007669"/>
    <property type="project" value="UniProtKB-SubCell"/>
</dbReference>
<evidence type="ECO:0000256" key="6">
    <source>
        <dbReference type="PROSITE-ProRule" id="PRU00103"/>
    </source>
</evidence>
<dbReference type="GO" id="GO:0061863">
    <property type="term" value="F:microtubule plus end polymerase"/>
    <property type="evidence" value="ECO:0007669"/>
    <property type="project" value="InterPro"/>
</dbReference>
<dbReference type="PANTHER" id="PTHR12609">
    <property type="entry name" value="MICROTUBULE ASSOCIATED PROTEIN XMAP215"/>
    <property type="match status" value="1"/>
</dbReference>
<evidence type="ECO:0000256" key="7">
    <source>
        <dbReference type="SAM" id="MobiDB-lite"/>
    </source>
</evidence>
<feature type="region of interest" description="Disordered" evidence="7">
    <location>
        <begin position="927"/>
        <end position="948"/>
    </location>
</feature>
<evidence type="ECO:0000256" key="2">
    <source>
        <dbReference type="ARBA" id="ARBA00022490"/>
    </source>
</evidence>
<dbReference type="GO" id="GO:0030951">
    <property type="term" value="P:establishment or maintenance of microtubule cytoskeleton polarity"/>
    <property type="evidence" value="ECO:0007669"/>
    <property type="project" value="InterPro"/>
</dbReference>
<dbReference type="InterPro" id="IPR011989">
    <property type="entry name" value="ARM-like"/>
</dbReference>
<feature type="compositionally biased region" description="Basic and acidic residues" evidence="7">
    <location>
        <begin position="1297"/>
        <end position="1307"/>
    </location>
</feature>
<dbReference type="Gene3D" id="1.25.10.10">
    <property type="entry name" value="Leucine-rich Repeat Variant"/>
    <property type="match status" value="3"/>
</dbReference>
<feature type="domain" description="TOG" evidence="8">
    <location>
        <begin position="6"/>
        <end position="236"/>
    </location>
</feature>
<protein>
    <recommendedName>
        <fullName evidence="8">TOG domain-containing protein</fullName>
    </recommendedName>
</protein>
<proteinExistence type="inferred from homology"/>
<feature type="compositionally biased region" description="Basic and acidic residues" evidence="7">
    <location>
        <begin position="588"/>
        <end position="612"/>
    </location>
</feature>
<evidence type="ECO:0000256" key="5">
    <source>
        <dbReference type="ARBA" id="ARBA00025722"/>
    </source>
</evidence>
<comment type="subcellular location">
    <subcellularLocation>
        <location evidence="1">Cytoplasm</location>
        <location evidence="1">Cytoskeleton</location>
    </subcellularLocation>
</comment>
<gene>
    <name evidence="9" type="ORF">RMAR00112_LOCUS24533</name>
    <name evidence="10" type="ORF">RMAR00112_LOCUS24534</name>
    <name evidence="11" type="ORF">RMAR00112_LOCUS24536</name>
    <name evidence="12" type="ORF">RMAR00112_LOCUS24539</name>
</gene>
<reference evidence="9" key="1">
    <citation type="submission" date="2021-01" db="EMBL/GenBank/DDBJ databases">
        <authorList>
            <person name="Corre E."/>
            <person name="Pelletier E."/>
            <person name="Niang G."/>
            <person name="Scheremetjew M."/>
            <person name="Finn R."/>
            <person name="Kale V."/>
            <person name="Holt S."/>
            <person name="Cochrane G."/>
            <person name="Meng A."/>
            <person name="Brown T."/>
            <person name="Cohen L."/>
        </authorList>
    </citation>
    <scope>NUCLEOTIDE SEQUENCE</scope>
    <source>
        <strain evidence="9">CCMP 769</strain>
    </source>
</reference>
<feature type="region of interest" description="Disordered" evidence="7">
    <location>
        <begin position="531"/>
        <end position="699"/>
    </location>
</feature>
<dbReference type="PROSITE" id="PS50077">
    <property type="entry name" value="HEAT_REPEAT"/>
    <property type="match status" value="1"/>
</dbReference>
<dbReference type="InterPro" id="IPR016024">
    <property type="entry name" value="ARM-type_fold"/>
</dbReference>
<feature type="compositionally biased region" description="Polar residues" evidence="7">
    <location>
        <begin position="937"/>
        <end position="947"/>
    </location>
</feature>
<dbReference type="EMBL" id="HBHW01031921">
    <property type="protein sequence ID" value="CAE0056490.1"/>
    <property type="molecule type" value="Transcribed_RNA"/>
</dbReference>
<keyword evidence="2" id="KW-0963">Cytoplasm</keyword>
<dbReference type="GO" id="GO:0051010">
    <property type="term" value="F:microtubule plus-end binding"/>
    <property type="evidence" value="ECO:0007669"/>
    <property type="project" value="InterPro"/>
</dbReference>
<evidence type="ECO:0000256" key="1">
    <source>
        <dbReference type="ARBA" id="ARBA00004245"/>
    </source>
</evidence>
<evidence type="ECO:0000313" key="10">
    <source>
        <dbReference type="EMBL" id="CAE0056488.1"/>
    </source>
</evidence>
<dbReference type="Pfam" id="PF21041">
    <property type="entry name" value="XMAP215_CLASP_TOG"/>
    <property type="match status" value="1"/>
</dbReference>
<dbReference type="EMBL" id="HBHW01031919">
    <property type="protein sequence ID" value="CAE0056488.1"/>
    <property type="molecule type" value="Transcribed_RNA"/>
</dbReference>
<accession>A0A7S2ZZ94</accession>
<evidence type="ECO:0000259" key="8">
    <source>
        <dbReference type="SMART" id="SM01349"/>
    </source>
</evidence>
<dbReference type="SMART" id="SM01349">
    <property type="entry name" value="TOG"/>
    <property type="match status" value="3"/>
</dbReference>
<keyword evidence="3" id="KW-0677">Repeat</keyword>
<dbReference type="SUPFAM" id="SSF48371">
    <property type="entry name" value="ARM repeat"/>
    <property type="match status" value="2"/>
</dbReference>
<feature type="region of interest" description="Disordered" evidence="7">
    <location>
        <begin position="1297"/>
        <end position="1330"/>
    </location>
</feature>
<dbReference type="GO" id="GO:0007051">
    <property type="term" value="P:spindle organization"/>
    <property type="evidence" value="ECO:0007669"/>
    <property type="project" value="InterPro"/>
</dbReference>